<dbReference type="AlphaFoldDB" id="A0A9P1N2Q7"/>
<keyword evidence="3" id="KW-1185">Reference proteome</keyword>
<sequence>MVGFRENEDVVEEEDDEEFERWKREKMTLRNYAKLYFCCCIFDREKENPICFDENNIRYRAIFGIFHVQHVLLVLTILKTIMLFVFLILQFSKAENGLEVLTSCFAFFTVCITNILLTIGIRLKRYIFLIPYFTVCVLCIFVLILHLFVTFLGTINAKNQSSVYDHLILLFVIFFEIYMLTIVWRAFVYICDYNMQRQIEKVGRKKSMVRAFIQLDPTKKAEFV</sequence>
<evidence type="ECO:0000256" key="1">
    <source>
        <dbReference type="SAM" id="Phobius"/>
    </source>
</evidence>
<reference evidence="2" key="1">
    <citation type="submission" date="2022-11" db="EMBL/GenBank/DDBJ databases">
        <authorList>
            <person name="Kikuchi T."/>
        </authorList>
    </citation>
    <scope>NUCLEOTIDE SEQUENCE</scope>
    <source>
        <strain evidence="2">PS1010</strain>
    </source>
</reference>
<accession>A0A9P1N2Q7</accession>
<name>A0A9P1N2Q7_9PELO</name>
<feature type="transmembrane region" description="Helical" evidence="1">
    <location>
        <begin position="129"/>
        <end position="155"/>
    </location>
</feature>
<organism evidence="2 3">
    <name type="scientific">Caenorhabditis angaria</name>
    <dbReference type="NCBI Taxonomy" id="860376"/>
    <lineage>
        <taxon>Eukaryota</taxon>
        <taxon>Metazoa</taxon>
        <taxon>Ecdysozoa</taxon>
        <taxon>Nematoda</taxon>
        <taxon>Chromadorea</taxon>
        <taxon>Rhabditida</taxon>
        <taxon>Rhabditina</taxon>
        <taxon>Rhabditomorpha</taxon>
        <taxon>Rhabditoidea</taxon>
        <taxon>Rhabditidae</taxon>
        <taxon>Peloderinae</taxon>
        <taxon>Caenorhabditis</taxon>
    </lineage>
</organism>
<protein>
    <submittedName>
        <fullName evidence="2">Uncharacterized protein</fullName>
    </submittedName>
</protein>
<dbReference type="Proteomes" id="UP001152747">
    <property type="component" value="Unassembled WGS sequence"/>
</dbReference>
<keyword evidence="1" id="KW-0472">Membrane</keyword>
<comment type="caution">
    <text evidence="2">The sequence shown here is derived from an EMBL/GenBank/DDBJ whole genome shotgun (WGS) entry which is preliminary data.</text>
</comment>
<feature type="transmembrane region" description="Helical" evidence="1">
    <location>
        <begin position="70"/>
        <end position="91"/>
    </location>
</feature>
<evidence type="ECO:0000313" key="3">
    <source>
        <dbReference type="Proteomes" id="UP001152747"/>
    </source>
</evidence>
<feature type="transmembrane region" description="Helical" evidence="1">
    <location>
        <begin position="167"/>
        <end position="191"/>
    </location>
</feature>
<dbReference type="OrthoDB" id="5816336at2759"/>
<proteinExistence type="predicted"/>
<gene>
    <name evidence="2" type="ORF">CAMP_LOCUS11505</name>
</gene>
<keyword evidence="1" id="KW-1133">Transmembrane helix</keyword>
<evidence type="ECO:0000313" key="2">
    <source>
        <dbReference type="EMBL" id="CAI5448868.1"/>
    </source>
</evidence>
<keyword evidence="1" id="KW-0812">Transmembrane</keyword>
<feature type="transmembrane region" description="Helical" evidence="1">
    <location>
        <begin position="97"/>
        <end position="117"/>
    </location>
</feature>
<dbReference type="EMBL" id="CANHGI010000004">
    <property type="protein sequence ID" value="CAI5448868.1"/>
    <property type="molecule type" value="Genomic_DNA"/>
</dbReference>